<feature type="compositionally biased region" description="Basic residues" evidence="1">
    <location>
        <begin position="457"/>
        <end position="470"/>
    </location>
</feature>
<evidence type="ECO:0000256" key="1">
    <source>
        <dbReference type="SAM" id="MobiDB-lite"/>
    </source>
</evidence>
<dbReference type="AlphaFoldDB" id="A0A7M5UX34"/>
<organism evidence="2 3">
    <name type="scientific">Clytia hemisphaerica</name>
    <dbReference type="NCBI Taxonomy" id="252671"/>
    <lineage>
        <taxon>Eukaryota</taxon>
        <taxon>Metazoa</taxon>
        <taxon>Cnidaria</taxon>
        <taxon>Hydrozoa</taxon>
        <taxon>Hydroidolina</taxon>
        <taxon>Leptothecata</taxon>
        <taxon>Obeliida</taxon>
        <taxon>Clytiidae</taxon>
        <taxon>Clytia</taxon>
    </lineage>
</organism>
<dbReference type="SUPFAM" id="SSF53649">
    <property type="entry name" value="Alkaline phosphatase-like"/>
    <property type="match status" value="1"/>
</dbReference>
<reference evidence="2" key="1">
    <citation type="submission" date="2021-01" db="UniProtKB">
        <authorList>
            <consortium name="EnsemblMetazoa"/>
        </authorList>
    </citation>
    <scope>IDENTIFICATION</scope>
</reference>
<evidence type="ECO:0000313" key="3">
    <source>
        <dbReference type="Proteomes" id="UP000594262"/>
    </source>
</evidence>
<sequence>MKMLKSLLCYYLVLSCISYTLTFTAKTVPIIKVEGKGGDLLDNLKKPQKVLLVSIDGFRWDLHKITDTPNIDRVIKNGVTVDHVLNVFPTKTLPNHQSIVTGLFPEHHGMVDNDFMDRKTGARFYLASDDCMTNTTWWDQSLPIWIQIQRKMGYKTGNLFWPGYRVPYKNYLRDKNHPVNETAFFLPSRKHSKDYEGGKGDYKKSLYKAMHKAYRWLKRDDTIFVSLYSMEPDTTLHENGVEHDKVKREVEKVDQFVGAIYDRITRDEKLKDQVNVIFVGDHGHITTTSDRMIDLSRLVNLKDDIEGLFGFTNVFLYTKPNKTAKVYKKLKKFSEKSTTFRVFLKKDIPKYLHVGNNSRTGDILILPEPGWIVVDKTALAEYLQKPNWIRSEHGYDSLNREMNPGFFAFGPMFKKGFKKPCIKTVDLYGLMCKILGMEPSQNDGKFERVKPLLATKQKLRKKKGNRKKASQRGTIQKVTSVKGKIQGTKNMGKIIFKKKKQKSKNNQSKTKNDKSRNEDEDEKKQDQDEEDEKDGGDEYDEDDDIDDVTSEDEDDVISGDDDDVIDDDDDDYGDNGGEYDSDEFPIVCK</sequence>
<dbReference type="GO" id="GO:0016787">
    <property type="term" value="F:hydrolase activity"/>
    <property type="evidence" value="ECO:0007669"/>
    <property type="project" value="UniProtKB-ARBA"/>
</dbReference>
<feature type="compositionally biased region" description="Basic and acidic residues" evidence="1">
    <location>
        <begin position="510"/>
        <end position="526"/>
    </location>
</feature>
<feature type="region of interest" description="Disordered" evidence="1">
    <location>
        <begin position="457"/>
        <end position="589"/>
    </location>
</feature>
<keyword evidence="3" id="KW-1185">Reference proteome</keyword>
<name>A0A7M5UX34_9CNID</name>
<proteinExistence type="predicted"/>
<dbReference type="InterPro" id="IPR017850">
    <property type="entry name" value="Alkaline_phosphatase_core_sf"/>
</dbReference>
<dbReference type="PANTHER" id="PTHR10151:SF120">
    <property type="entry name" value="BIS(5'-ADENOSYL)-TRIPHOSPHATASE"/>
    <property type="match status" value="1"/>
</dbReference>
<evidence type="ECO:0000313" key="2">
    <source>
        <dbReference type="EnsemblMetazoa" id="CLYHEMP005598.1"/>
    </source>
</evidence>
<feature type="compositionally biased region" description="Acidic residues" evidence="1">
    <location>
        <begin position="527"/>
        <end position="583"/>
    </location>
</feature>
<dbReference type="PROSITE" id="PS51257">
    <property type="entry name" value="PROKAR_LIPOPROTEIN"/>
    <property type="match status" value="1"/>
</dbReference>
<dbReference type="Gene3D" id="3.30.1360.180">
    <property type="match status" value="1"/>
</dbReference>
<protein>
    <submittedName>
        <fullName evidence="2">Uncharacterized protein</fullName>
    </submittedName>
</protein>
<dbReference type="InterPro" id="IPR002591">
    <property type="entry name" value="Phosphodiest/P_Trfase"/>
</dbReference>
<dbReference type="GeneID" id="136807909"/>
<dbReference type="OrthoDB" id="415411at2759"/>
<dbReference type="Pfam" id="PF01663">
    <property type="entry name" value="Phosphodiest"/>
    <property type="match status" value="1"/>
</dbReference>
<dbReference type="RefSeq" id="XP_066920630.1">
    <property type="nucleotide sequence ID" value="XM_067064529.1"/>
</dbReference>
<dbReference type="PANTHER" id="PTHR10151">
    <property type="entry name" value="ECTONUCLEOTIDE PYROPHOSPHATASE/PHOSPHODIESTERASE"/>
    <property type="match status" value="1"/>
</dbReference>
<accession>A0A7M5UX34</accession>
<dbReference type="EnsemblMetazoa" id="CLYHEMT005598.1">
    <property type="protein sequence ID" value="CLYHEMP005598.1"/>
    <property type="gene ID" value="CLYHEMG005598"/>
</dbReference>
<dbReference type="Proteomes" id="UP000594262">
    <property type="component" value="Unplaced"/>
</dbReference>
<dbReference type="CDD" id="cd16018">
    <property type="entry name" value="Enpp"/>
    <property type="match status" value="1"/>
</dbReference>
<dbReference type="Gene3D" id="3.40.720.10">
    <property type="entry name" value="Alkaline Phosphatase, subunit A"/>
    <property type="match status" value="1"/>
</dbReference>